<name>A0ABT7DU43_9NEIS</name>
<evidence type="ECO:0000313" key="4">
    <source>
        <dbReference type="EMBL" id="MDK2123591.1"/>
    </source>
</evidence>
<keyword evidence="5" id="KW-1185">Reference proteome</keyword>
<protein>
    <submittedName>
        <fullName evidence="4">Alpha/beta fold hydrolase</fullName>
    </submittedName>
</protein>
<reference evidence="4" key="1">
    <citation type="submission" date="2023-03" db="EMBL/GenBank/DDBJ databases">
        <title>Chitinimonas shenzhenensis gen. nov., sp. nov., a novel member of family Burkholderiaceae isolated from activated sludge collected in Shen Zhen, China.</title>
        <authorList>
            <person name="Wang X."/>
        </authorList>
    </citation>
    <scope>NUCLEOTIDE SEQUENCE</scope>
    <source>
        <strain evidence="4">DQS-5</strain>
    </source>
</reference>
<dbReference type="InterPro" id="IPR029058">
    <property type="entry name" value="AB_hydrolase_fold"/>
</dbReference>
<feature type="domain" description="AB hydrolase-1" evidence="3">
    <location>
        <begin position="84"/>
        <end position="217"/>
    </location>
</feature>
<accession>A0ABT7DU43</accession>
<dbReference type="InterPro" id="IPR050261">
    <property type="entry name" value="FrsA_esterase"/>
</dbReference>
<dbReference type="EMBL" id="JARRAF010000005">
    <property type="protein sequence ID" value="MDK2123591.1"/>
    <property type="molecule type" value="Genomic_DNA"/>
</dbReference>
<comment type="caution">
    <text evidence="4">The sequence shown here is derived from an EMBL/GenBank/DDBJ whole genome shotgun (WGS) entry which is preliminary data.</text>
</comment>
<sequence>MRCLALTLLAGLVACTPVRHFDPLSQDPAQRSTSHPATARDVRFASQGAQLAGRLFLADGPGPHPTVILARGLPDALGSLDVGMALRRAGFNVLSFNYRGCWGSPGTFSLRHSLQDIEAAVGFLRTAGNQQEYRIDPERLMLLGHSLGGPAVLRAAAADARIRGVALIDGTDMRSEIEELRKAPQPFMNWLQSLGMVTVESATAYVDEILHDADFWSPTAITDALAGKSLLIIVASEGTGAEPPPGPSLADLYRARSRVTDYRFDTDHGFNDQRMTLTQRVVEWAKAHE</sequence>
<dbReference type="Pfam" id="PF12697">
    <property type="entry name" value="Abhydrolase_6"/>
    <property type="match status" value="1"/>
</dbReference>
<dbReference type="Proteomes" id="UP001172778">
    <property type="component" value="Unassembled WGS sequence"/>
</dbReference>
<evidence type="ECO:0000259" key="3">
    <source>
        <dbReference type="Pfam" id="PF12697"/>
    </source>
</evidence>
<organism evidence="4 5">
    <name type="scientific">Parachitinimonas caeni</name>
    <dbReference type="NCBI Taxonomy" id="3031301"/>
    <lineage>
        <taxon>Bacteria</taxon>
        <taxon>Pseudomonadati</taxon>
        <taxon>Pseudomonadota</taxon>
        <taxon>Betaproteobacteria</taxon>
        <taxon>Neisseriales</taxon>
        <taxon>Chitinibacteraceae</taxon>
        <taxon>Parachitinimonas</taxon>
    </lineage>
</organism>
<dbReference type="PANTHER" id="PTHR22946">
    <property type="entry name" value="DIENELACTONE HYDROLASE DOMAIN-CONTAINING PROTEIN-RELATED"/>
    <property type="match status" value="1"/>
</dbReference>
<gene>
    <name evidence="4" type="ORF">PZA18_05965</name>
</gene>
<evidence type="ECO:0000256" key="1">
    <source>
        <dbReference type="ARBA" id="ARBA00022801"/>
    </source>
</evidence>
<dbReference type="RefSeq" id="WP_284099891.1">
    <property type="nucleotide sequence ID" value="NZ_JARRAF010000005.1"/>
</dbReference>
<evidence type="ECO:0000256" key="2">
    <source>
        <dbReference type="ARBA" id="ARBA00038115"/>
    </source>
</evidence>
<dbReference type="Gene3D" id="3.40.50.1820">
    <property type="entry name" value="alpha/beta hydrolase"/>
    <property type="match status" value="1"/>
</dbReference>
<dbReference type="SUPFAM" id="SSF53474">
    <property type="entry name" value="alpha/beta-Hydrolases"/>
    <property type="match status" value="1"/>
</dbReference>
<evidence type="ECO:0000313" key="5">
    <source>
        <dbReference type="Proteomes" id="UP001172778"/>
    </source>
</evidence>
<dbReference type="PROSITE" id="PS51257">
    <property type="entry name" value="PROKAR_LIPOPROTEIN"/>
    <property type="match status" value="1"/>
</dbReference>
<keyword evidence="1 4" id="KW-0378">Hydrolase</keyword>
<dbReference type="GO" id="GO:0016787">
    <property type="term" value="F:hydrolase activity"/>
    <property type="evidence" value="ECO:0007669"/>
    <property type="project" value="UniProtKB-KW"/>
</dbReference>
<proteinExistence type="inferred from homology"/>
<dbReference type="InterPro" id="IPR000073">
    <property type="entry name" value="AB_hydrolase_1"/>
</dbReference>
<dbReference type="PANTHER" id="PTHR22946:SF9">
    <property type="entry name" value="POLYKETIDE TRANSFERASE AF380"/>
    <property type="match status" value="1"/>
</dbReference>
<comment type="similarity">
    <text evidence="2">Belongs to the AB hydrolase superfamily. FUS2 hydrolase family.</text>
</comment>